<feature type="domain" description="Response regulatory" evidence="3">
    <location>
        <begin position="156"/>
        <end position="273"/>
    </location>
</feature>
<name>A0A518GS33_9PLAN</name>
<keyword evidence="1 2" id="KW-0597">Phosphoprotein</keyword>
<sequence>MATIGQVGRIGKLIILVRTRKLAAILPLLHTSGFSAGLGFAADDAIRGLGGIRQGIATSSTTESEGVTVQCSVHQQGVRSRFKGWTFVMKTVFTTGEAAKICKVSQQTIIRCFDSGQLKGFRVPGSRFRRIPRDILYRFMKENGIPTDALESGRRKALVVDDDVELVELIRDALEADGRFEVRVANNGFDAGMMVKEYRPDIIVLDVMLPDINGKEVCQRVRNDPALDDVRIICISGMVEADKIDDLKKSGANEFLQKPFEVETLVDRMCRLLDVEPSEN</sequence>
<dbReference type="PANTHER" id="PTHR44591:SF3">
    <property type="entry name" value="RESPONSE REGULATORY DOMAIN-CONTAINING PROTEIN"/>
    <property type="match status" value="1"/>
</dbReference>
<dbReference type="Gene3D" id="3.40.50.2300">
    <property type="match status" value="1"/>
</dbReference>
<keyword evidence="5" id="KW-1185">Reference proteome</keyword>
<dbReference type="SUPFAM" id="SSF52172">
    <property type="entry name" value="CheY-like"/>
    <property type="match status" value="1"/>
</dbReference>
<protein>
    <submittedName>
        <fullName evidence="4">Response regulator MprA</fullName>
    </submittedName>
</protein>
<organism evidence="4 5">
    <name type="scientific">Planctopirus ephydatiae</name>
    <dbReference type="NCBI Taxonomy" id="2528019"/>
    <lineage>
        <taxon>Bacteria</taxon>
        <taxon>Pseudomonadati</taxon>
        <taxon>Planctomycetota</taxon>
        <taxon>Planctomycetia</taxon>
        <taxon>Planctomycetales</taxon>
        <taxon>Planctomycetaceae</taxon>
        <taxon>Planctopirus</taxon>
    </lineage>
</organism>
<reference evidence="4 5" key="1">
    <citation type="submission" date="2019-02" db="EMBL/GenBank/DDBJ databases">
        <title>Deep-cultivation of Planctomycetes and their phenomic and genomic characterization uncovers novel biology.</title>
        <authorList>
            <person name="Wiegand S."/>
            <person name="Jogler M."/>
            <person name="Boedeker C."/>
            <person name="Pinto D."/>
            <person name="Vollmers J."/>
            <person name="Rivas-Marin E."/>
            <person name="Kohn T."/>
            <person name="Peeters S.H."/>
            <person name="Heuer A."/>
            <person name="Rast P."/>
            <person name="Oberbeckmann S."/>
            <person name="Bunk B."/>
            <person name="Jeske O."/>
            <person name="Meyerdierks A."/>
            <person name="Storesund J.E."/>
            <person name="Kallscheuer N."/>
            <person name="Luecker S."/>
            <person name="Lage O.M."/>
            <person name="Pohl T."/>
            <person name="Merkel B.J."/>
            <person name="Hornburger P."/>
            <person name="Mueller R.-W."/>
            <person name="Bruemmer F."/>
            <person name="Labrenz M."/>
            <person name="Spormann A.M."/>
            <person name="Op den Camp H."/>
            <person name="Overmann J."/>
            <person name="Amann R."/>
            <person name="Jetten M.S.M."/>
            <person name="Mascher T."/>
            <person name="Medema M.H."/>
            <person name="Devos D.P."/>
            <person name="Kaster A.-K."/>
            <person name="Ovreas L."/>
            <person name="Rohde M."/>
            <person name="Galperin M.Y."/>
            <person name="Jogler C."/>
        </authorList>
    </citation>
    <scope>NUCLEOTIDE SEQUENCE [LARGE SCALE GENOMIC DNA]</scope>
    <source>
        <strain evidence="4 5">Spb1</strain>
    </source>
</reference>
<dbReference type="PANTHER" id="PTHR44591">
    <property type="entry name" value="STRESS RESPONSE REGULATOR PROTEIN 1"/>
    <property type="match status" value="1"/>
</dbReference>
<dbReference type="InterPro" id="IPR050595">
    <property type="entry name" value="Bact_response_regulator"/>
</dbReference>
<evidence type="ECO:0000313" key="4">
    <source>
        <dbReference type="EMBL" id="QDV31371.1"/>
    </source>
</evidence>
<accession>A0A518GS33</accession>
<dbReference type="AlphaFoldDB" id="A0A518GS33"/>
<evidence type="ECO:0000313" key="5">
    <source>
        <dbReference type="Proteomes" id="UP000315349"/>
    </source>
</evidence>
<dbReference type="PROSITE" id="PS50110">
    <property type="entry name" value="RESPONSE_REGULATORY"/>
    <property type="match status" value="1"/>
</dbReference>
<dbReference type="Pfam" id="PF12728">
    <property type="entry name" value="HTH_17"/>
    <property type="match status" value="1"/>
</dbReference>
<dbReference type="InterPro" id="IPR011006">
    <property type="entry name" value="CheY-like_superfamily"/>
</dbReference>
<dbReference type="SMART" id="SM00448">
    <property type="entry name" value="REC"/>
    <property type="match status" value="1"/>
</dbReference>
<dbReference type="GO" id="GO:0000160">
    <property type="term" value="P:phosphorelay signal transduction system"/>
    <property type="evidence" value="ECO:0007669"/>
    <property type="project" value="InterPro"/>
</dbReference>
<dbReference type="InterPro" id="IPR041657">
    <property type="entry name" value="HTH_17"/>
</dbReference>
<proteinExistence type="predicted"/>
<dbReference type="KEGG" id="peh:Spb1_33150"/>
<evidence type="ECO:0000256" key="1">
    <source>
        <dbReference type="ARBA" id="ARBA00022553"/>
    </source>
</evidence>
<dbReference type="Proteomes" id="UP000315349">
    <property type="component" value="Chromosome"/>
</dbReference>
<dbReference type="InterPro" id="IPR001789">
    <property type="entry name" value="Sig_transdc_resp-reg_receiver"/>
</dbReference>
<evidence type="ECO:0000256" key="2">
    <source>
        <dbReference type="PROSITE-ProRule" id="PRU00169"/>
    </source>
</evidence>
<dbReference type="EMBL" id="CP036299">
    <property type="protein sequence ID" value="QDV31371.1"/>
    <property type="molecule type" value="Genomic_DNA"/>
</dbReference>
<gene>
    <name evidence="4" type="primary">mprA_2</name>
    <name evidence="4" type="ORF">Spb1_33150</name>
</gene>
<dbReference type="Pfam" id="PF00072">
    <property type="entry name" value="Response_reg"/>
    <property type="match status" value="1"/>
</dbReference>
<feature type="modified residue" description="4-aspartylphosphate" evidence="2">
    <location>
        <position position="206"/>
    </location>
</feature>
<evidence type="ECO:0000259" key="3">
    <source>
        <dbReference type="PROSITE" id="PS50110"/>
    </source>
</evidence>